<reference evidence="2 3" key="1">
    <citation type="submission" date="2019-08" db="EMBL/GenBank/DDBJ databases">
        <authorList>
            <person name="Peeters C."/>
        </authorList>
    </citation>
    <scope>NUCLEOTIDE SEQUENCE [LARGE SCALE GENOMIC DNA]</scope>
    <source>
        <strain evidence="2 3">LMG 31110</strain>
    </source>
</reference>
<dbReference type="Proteomes" id="UP000337189">
    <property type="component" value="Unassembled WGS sequence"/>
</dbReference>
<dbReference type="OrthoDB" id="5689128at2"/>
<feature type="transmembrane region" description="Helical" evidence="1">
    <location>
        <begin position="6"/>
        <end position="29"/>
    </location>
</feature>
<keyword evidence="1" id="KW-0472">Membrane</keyword>
<evidence type="ECO:0008006" key="4">
    <source>
        <dbReference type="Google" id="ProtNLM"/>
    </source>
</evidence>
<gene>
    <name evidence="2" type="ORF">PCO31110_01978</name>
</gene>
<evidence type="ECO:0000313" key="2">
    <source>
        <dbReference type="EMBL" id="VVD97780.1"/>
    </source>
</evidence>
<evidence type="ECO:0000313" key="3">
    <source>
        <dbReference type="Proteomes" id="UP000337189"/>
    </source>
</evidence>
<proteinExistence type="predicted"/>
<dbReference type="EMBL" id="CABPSJ010000002">
    <property type="protein sequence ID" value="VVD97780.1"/>
    <property type="molecule type" value="Genomic_DNA"/>
</dbReference>
<organism evidence="2 3">
    <name type="scientific">Pandoraea communis</name>
    <dbReference type="NCBI Taxonomy" id="2508297"/>
    <lineage>
        <taxon>Bacteria</taxon>
        <taxon>Pseudomonadati</taxon>
        <taxon>Pseudomonadota</taxon>
        <taxon>Betaproteobacteria</taxon>
        <taxon>Burkholderiales</taxon>
        <taxon>Burkholderiaceae</taxon>
        <taxon>Pandoraea</taxon>
    </lineage>
</organism>
<keyword evidence="1" id="KW-0812">Transmembrane</keyword>
<accession>A0A5E4UCM1</accession>
<protein>
    <recommendedName>
        <fullName evidence="4">Phage membrane protein</fullName>
    </recommendedName>
</protein>
<name>A0A5E4UCM1_9BURK</name>
<dbReference type="AlphaFoldDB" id="A0A5E4UCM1"/>
<keyword evidence="1" id="KW-1133">Transmembrane helix</keyword>
<sequence>MTVQVEFWQMLSLLGAFLGFMFGAGKMLLSQIERRQAERDLKQEEQIKTLLFQLSKEAETVSRLERDFMRFQADLPLQYVRREDYVRGQTVIEAKLDALYNKLEVVQMKGANHG</sequence>
<evidence type="ECO:0000256" key="1">
    <source>
        <dbReference type="SAM" id="Phobius"/>
    </source>
</evidence>